<evidence type="ECO:0000313" key="5">
    <source>
        <dbReference type="Proteomes" id="UP000612746"/>
    </source>
</evidence>
<dbReference type="InterPro" id="IPR013272">
    <property type="entry name" value="Vps72/YL1_C"/>
</dbReference>
<dbReference type="GO" id="GO:0005634">
    <property type="term" value="C:nucleus"/>
    <property type="evidence" value="ECO:0007669"/>
    <property type="project" value="TreeGrafter"/>
</dbReference>
<accession>A0A8H7PVT7</accession>
<dbReference type="Proteomes" id="UP000612746">
    <property type="component" value="Unassembled WGS sequence"/>
</dbReference>
<evidence type="ECO:0000256" key="2">
    <source>
        <dbReference type="SAM" id="MobiDB-lite"/>
    </source>
</evidence>
<protein>
    <recommendedName>
        <fullName evidence="3">Vps72/YL1 C-terminal domain-containing protein</fullName>
    </recommendedName>
</protein>
<comment type="caution">
    <text evidence="4">The sequence shown here is derived from an EMBL/GenBank/DDBJ whole genome shotgun (WGS) entry which is preliminary data.</text>
</comment>
<organism evidence="4 5">
    <name type="scientific">Umbelopsis vinacea</name>
    <dbReference type="NCBI Taxonomy" id="44442"/>
    <lineage>
        <taxon>Eukaryota</taxon>
        <taxon>Fungi</taxon>
        <taxon>Fungi incertae sedis</taxon>
        <taxon>Mucoromycota</taxon>
        <taxon>Mucoromycotina</taxon>
        <taxon>Umbelopsidomycetes</taxon>
        <taxon>Umbelopsidales</taxon>
        <taxon>Umbelopsidaceae</taxon>
        <taxon>Umbelopsis</taxon>
    </lineage>
</organism>
<feature type="compositionally biased region" description="Basic and acidic residues" evidence="2">
    <location>
        <begin position="403"/>
        <end position="424"/>
    </location>
</feature>
<dbReference type="EMBL" id="JAEPRA010000009">
    <property type="protein sequence ID" value="KAG2180675.1"/>
    <property type="molecule type" value="Genomic_DNA"/>
</dbReference>
<feature type="compositionally biased region" description="Polar residues" evidence="2">
    <location>
        <begin position="472"/>
        <end position="484"/>
    </location>
</feature>
<dbReference type="Pfam" id="PF08265">
    <property type="entry name" value="YL1_C"/>
    <property type="match status" value="1"/>
</dbReference>
<evidence type="ECO:0000313" key="4">
    <source>
        <dbReference type="EMBL" id="KAG2180675.1"/>
    </source>
</evidence>
<sequence length="835" mass="93415">MPESPSSEKQPAAYRQIRPKPTLSFHILKPAKATPKFRVLKPRPSPSVSLPFRPSSAFQPYQGPSLTPLLPDSSSRPRAIRPASPSHRHHRVLPKLSLKRRRRGYEASSKNNTTFRNIKPKDDHTYTARSPSQADQTEAASALRAAQQLSGALLVPSTNNVEDDSQFPTNTAEGTQRHSPTSVSSQLTNESLDDIRIHRPQAIKPKTTYPPIALATSSSSTPDVAQNKPNSVPPASTTTPVIRPKLMPHSQLPPPPALRPLVFIPTPGGEAQLYQLIPVPSFPGASSIQSTPRLPLVAPSTIFWKIVSVVWILYLMRVRGKPLSWKNGLKTPCLTEKKKPIMSLVETRERRANAGSRMKALLNDEAEMEDLFEAIESDEEFENAVEEEDIVDSDFDVESGDSEVEREAEGEQEDKMIEKEERQARKVVVPTHKPPAVAAAKKQVSIRETKQQEIRVVRALKPSMAESMASAPRQSSRSATLKNRQQVEEQLKEYEHRRALLPKRDKPVIKTLTQEEMLAEAVITEQANKASLENWQQMEAERMAKAKRREKQGIIGPFIRYFSYTDGEESERPRKKRIMVIEEDHGNNVVREITDKEVVEWMEKDVLEKSDMIGRNLISFEGDFTSPQPIIPHGRRAAAAVDTEMYDQDVEYDLSNLSDGELDRIDLIPALTPWLDKELRPIQPSLCPVTSKVAHYKDPATGVPYADPQAFQVLRDCLNHKNVWSEVCNAFVTLPGHTRGAKGVPEGWEYFSVGKLDGQPDWMIDGKVAMPEWFKKLRGIPEPKTESTMTDGTEDAGNQMDMPSAQEPTAVASDPPVETASIPPTGTRRTRLRSK</sequence>
<dbReference type="PANTHER" id="PTHR13275">
    <property type="entry name" value="YL-1 PROTEIN TRANSCRIPTION FACTOR-LIKE 1"/>
    <property type="match status" value="1"/>
</dbReference>
<proteinExistence type="inferred from homology"/>
<dbReference type="OrthoDB" id="78296at2759"/>
<comment type="similarity">
    <text evidence="1">Belongs to the VPS72/YL1 family.</text>
</comment>
<feature type="compositionally biased region" description="Basic residues" evidence="2">
    <location>
        <begin position="86"/>
        <end position="103"/>
    </location>
</feature>
<dbReference type="PANTHER" id="PTHR13275:SF4">
    <property type="entry name" value="VACUOLAR PROTEIN SORTING-ASSOCIATED PROTEIN 72 HOMOLOG"/>
    <property type="match status" value="1"/>
</dbReference>
<feature type="compositionally biased region" description="Polar residues" evidence="2">
    <location>
        <begin position="127"/>
        <end position="138"/>
    </location>
</feature>
<dbReference type="SMART" id="SM00993">
    <property type="entry name" value="YL1_C"/>
    <property type="match status" value="1"/>
</dbReference>
<feature type="compositionally biased region" description="Low complexity" evidence="2">
    <location>
        <begin position="139"/>
        <end position="154"/>
    </location>
</feature>
<keyword evidence="5" id="KW-1185">Reference proteome</keyword>
<feature type="region of interest" description="Disordered" evidence="2">
    <location>
        <begin position="1"/>
        <end position="248"/>
    </location>
</feature>
<feature type="region of interest" description="Disordered" evidence="2">
    <location>
        <begin position="463"/>
        <end position="487"/>
    </location>
</feature>
<dbReference type="AlphaFoldDB" id="A0A8H7PVT7"/>
<feature type="compositionally biased region" description="Acidic residues" evidence="2">
    <location>
        <begin position="393"/>
        <end position="402"/>
    </location>
</feature>
<feature type="region of interest" description="Disordered" evidence="2">
    <location>
        <begin position="779"/>
        <end position="835"/>
    </location>
</feature>
<feature type="compositionally biased region" description="Polar residues" evidence="2">
    <location>
        <begin position="215"/>
        <end position="240"/>
    </location>
</feature>
<evidence type="ECO:0000256" key="1">
    <source>
        <dbReference type="ARBA" id="ARBA00006832"/>
    </source>
</evidence>
<dbReference type="InterPro" id="IPR046757">
    <property type="entry name" value="YL1_N"/>
</dbReference>
<evidence type="ECO:0000259" key="3">
    <source>
        <dbReference type="SMART" id="SM00993"/>
    </source>
</evidence>
<feature type="compositionally biased region" description="Polar residues" evidence="2">
    <location>
        <begin position="156"/>
        <end position="190"/>
    </location>
</feature>
<feature type="domain" description="Vps72/YL1 C-terminal" evidence="3">
    <location>
        <begin position="685"/>
        <end position="714"/>
    </location>
</feature>
<gene>
    <name evidence="4" type="ORF">INT44_003682</name>
</gene>
<reference evidence="4" key="1">
    <citation type="submission" date="2020-12" db="EMBL/GenBank/DDBJ databases">
        <title>Metabolic potential, ecology and presence of endohyphal bacteria is reflected in genomic diversity of Mucoromycotina.</title>
        <authorList>
            <person name="Muszewska A."/>
            <person name="Okrasinska A."/>
            <person name="Steczkiewicz K."/>
            <person name="Drgas O."/>
            <person name="Orlowska M."/>
            <person name="Perlinska-Lenart U."/>
            <person name="Aleksandrzak-Piekarczyk T."/>
            <person name="Szatraj K."/>
            <person name="Zielenkiewicz U."/>
            <person name="Pilsyk S."/>
            <person name="Malc E."/>
            <person name="Mieczkowski P."/>
            <person name="Kruszewska J.S."/>
            <person name="Biernat P."/>
            <person name="Pawlowska J."/>
        </authorList>
    </citation>
    <scope>NUCLEOTIDE SEQUENCE</scope>
    <source>
        <strain evidence="4">WA0000051536</strain>
    </source>
</reference>
<feature type="region of interest" description="Disordered" evidence="2">
    <location>
        <begin position="393"/>
        <end position="425"/>
    </location>
</feature>
<feature type="compositionally biased region" description="Low complexity" evidence="2">
    <location>
        <begin position="64"/>
        <end position="85"/>
    </location>
</feature>
<name>A0A8H7PVT7_9FUNG</name>
<dbReference type="Pfam" id="PF05764">
    <property type="entry name" value="YL1"/>
    <property type="match status" value="1"/>
</dbReference>